<name>A0ABW3ZWX2_9BACI</name>
<dbReference type="RefSeq" id="WP_382400891.1">
    <property type="nucleotide sequence ID" value="NZ_JBHTNH010000025.1"/>
</dbReference>
<dbReference type="Proteomes" id="UP001597178">
    <property type="component" value="Unassembled WGS sequence"/>
</dbReference>
<dbReference type="GO" id="GO:0016787">
    <property type="term" value="F:hydrolase activity"/>
    <property type="evidence" value="ECO:0007669"/>
    <property type="project" value="UniProtKB-KW"/>
</dbReference>
<organism evidence="1 2">
    <name type="scientific">Lentibacillus salinarum</name>
    <dbReference type="NCBI Taxonomy" id="446820"/>
    <lineage>
        <taxon>Bacteria</taxon>
        <taxon>Bacillati</taxon>
        <taxon>Bacillota</taxon>
        <taxon>Bacilli</taxon>
        <taxon>Bacillales</taxon>
        <taxon>Bacillaceae</taxon>
        <taxon>Lentibacillus</taxon>
    </lineage>
</organism>
<dbReference type="Gene3D" id="3.40.50.1000">
    <property type="entry name" value="HAD superfamily/HAD-like"/>
    <property type="match status" value="1"/>
</dbReference>
<dbReference type="PANTHER" id="PTHR10000">
    <property type="entry name" value="PHOSPHOSERINE PHOSPHATASE"/>
    <property type="match status" value="1"/>
</dbReference>
<dbReference type="InterPro" id="IPR036412">
    <property type="entry name" value="HAD-like_sf"/>
</dbReference>
<accession>A0ABW3ZWX2</accession>
<keyword evidence="1" id="KW-0378">Hydrolase</keyword>
<keyword evidence="2" id="KW-1185">Reference proteome</keyword>
<dbReference type="PROSITE" id="PS01229">
    <property type="entry name" value="COF_2"/>
    <property type="match status" value="1"/>
</dbReference>
<dbReference type="PANTHER" id="PTHR10000:SF25">
    <property type="entry name" value="PHOSPHATASE YKRA-RELATED"/>
    <property type="match status" value="1"/>
</dbReference>
<protein>
    <submittedName>
        <fullName evidence="1">HAD hydrolase family protein</fullName>
    </submittedName>
</protein>
<dbReference type="Pfam" id="PF08282">
    <property type="entry name" value="Hydrolase_3"/>
    <property type="match status" value="1"/>
</dbReference>
<gene>
    <name evidence="1" type="ORF">ACFQ4A_11870</name>
</gene>
<evidence type="ECO:0000313" key="1">
    <source>
        <dbReference type="EMBL" id="MFD1362353.1"/>
    </source>
</evidence>
<dbReference type="InterPro" id="IPR023214">
    <property type="entry name" value="HAD_sf"/>
</dbReference>
<dbReference type="EMBL" id="JBHTNH010000025">
    <property type="protein sequence ID" value="MFD1362353.1"/>
    <property type="molecule type" value="Genomic_DNA"/>
</dbReference>
<evidence type="ECO:0000313" key="2">
    <source>
        <dbReference type="Proteomes" id="UP001597178"/>
    </source>
</evidence>
<reference evidence="2" key="1">
    <citation type="journal article" date="2019" name="Int. J. Syst. Evol. Microbiol.">
        <title>The Global Catalogue of Microorganisms (GCM) 10K type strain sequencing project: providing services to taxonomists for standard genome sequencing and annotation.</title>
        <authorList>
            <consortium name="The Broad Institute Genomics Platform"/>
            <consortium name="The Broad Institute Genome Sequencing Center for Infectious Disease"/>
            <person name="Wu L."/>
            <person name="Ma J."/>
        </authorList>
    </citation>
    <scope>NUCLEOTIDE SEQUENCE [LARGE SCALE GENOMIC DNA]</scope>
    <source>
        <strain evidence="2">CCUG 54822</strain>
    </source>
</reference>
<proteinExistence type="predicted"/>
<comment type="caution">
    <text evidence="1">The sequence shown here is derived from an EMBL/GenBank/DDBJ whole genome shotgun (WGS) entry which is preliminary data.</text>
</comment>
<sequence>MARLIQRLQIPAQDIYAFGDSLNDIEMLQSVQNSVAMGNAPDIVKKAAASVTKDVNDDGIWYGLKMVGLLE</sequence>
<dbReference type="SUPFAM" id="SSF56784">
    <property type="entry name" value="HAD-like"/>
    <property type="match status" value="1"/>
</dbReference>